<sequence>MGGICLIPPGMRWYEALVPLGQPTALRPLVSGSYRPVWAILDALTIIRDAGCIVVELFLGSPLFLGASEYDVLKMMTEIHGGQPPDHVLRYGTKTCCFFKQNGSMYQFQTDQNNNCSAYQLLEDVDFELRGLTKPRRRHFFPVKLEDVIHNHYRRKTIPEERSRKDTELLLALMDLLRGLLELDPAKRLTPSQALQHPFVTGHSFVTQYQHFQAIPPIVHLVPLLTYEAECSSFTYFVHRVSRAATG</sequence>
<evidence type="ECO:0000256" key="3">
    <source>
        <dbReference type="ARBA" id="ARBA00022741"/>
    </source>
</evidence>
<keyword evidence="7" id="KW-1185">Reference proteome</keyword>
<keyword evidence="5" id="KW-0067">ATP-binding</keyword>
<dbReference type="GO" id="GO:0005524">
    <property type="term" value="F:ATP binding"/>
    <property type="evidence" value="ECO:0007669"/>
    <property type="project" value="UniProtKB-KW"/>
</dbReference>
<dbReference type="GO" id="GO:0004674">
    <property type="term" value="F:protein serine/threonine kinase activity"/>
    <property type="evidence" value="ECO:0007669"/>
    <property type="project" value="UniProtKB-KW"/>
</dbReference>
<dbReference type="PANTHER" id="PTHR24058">
    <property type="entry name" value="DUAL SPECIFICITY PROTEIN KINASE"/>
    <property type="match status" value="1"/>
</dbReference>
<evidence type="ECO:0000256" key="5">
    <source>
        <dbReference type="ARBA" id="ARBA00022840"/>
    </source>
</evidence>
<accession>A0AAQ3Q1Q9</accession>
<keyword evidence="3" id="KW-0547">Nucleotide-binding</keyword>
<dbReference type="EMBL" id="CP136890">
    <property type="protein sequence ID" value="WOK94718.1"/>
    <property type="molecule type" value="Genomic_DNA"/>
</dbReference>
<dbReference type="PANTHER" id="PTHR24058:SF17">
    <property type="entry name" value="HOMEODOMAIN INTERACTING PROTEIN KINASE, ISOFORM D"/>
    <property type="match status" value="1"/>
</dbReference>
<keyword evidence="2" id="KW-0808">Transferase</keyword>
<dbReference type="InterPro" id="IPR011009">
    <property type="entry name" value="Kinase-like_dom_sf"/>
</dbReference>
<name>A0AAQ3Q1Q9_9LILI</name>
<reference evidence="6 7" key="1">
    <citation type="submission" date="2023-10" db="EMBL/GenBank/DDBJ databases">
        <title>Chromosome-scale genome assembly provides insights into flower coloration mechanisms of Canna indica.</title>
        <authorList>
            <person name="Li C."/>
        </authorList>
    </citation>
    <scope>NUCLEOTIDE SEQUENCE [LARGE SCALE GENOMIC DNA]</scope>
    <source>
        <tissue evidence="6">Flower</tissue>
    </source>
</reference>
<proteinExistence type="predicted"/>
<dbReference type="GO" id="GO:0005737">
    <property type="term" value="C:cytoplasm"/>
    <property type="evidence" value="ECO:0007669"/>
    <property type="project" value="TreeGrafter"/>
</dbReference>
<dbReference type="InterPro" id="IPR050494">
    <property type="entry name" value="Ser_Thr_dual-spec_kinase"/>
</dbReference>
<keyword evidence="1" id="KW-0723">Serine/threonine-protein kinase</keyword>
<evidence type="ECO:0000256" key="2">
    <source>
        <dbReference type="ARBA" id="ARBA00022679"/>
    </source>
</evidence>
<evidence type="ECO:0000313" key="6">
    <source>
        <dbReference type="EMBL" id="WOK94718.1"/>
    </source>
</evidence>
<organism evidence="6 7">
    <name type="scientific">Canna indica</name>
    <name type="common">Indian-shot</name>
    <dbReference type="NCBI Taxonomy" id="4628"/>
    <lineage>
        <taxon>Eukaryota</taxon>
        <taxon>Viridiplantae</taxon>
        <taxon>Streptophyta</taxon>
        <taxon>Embryophyta</taxon>
        <taxon>Tracheophyta</taxon>
        <taxon>Spermatophyta</taxon>
        <taxon>Magnoliopsida</taxon>
        <taxon>Liliopsida</taxon>
        <taxon>Zingiberales</taxon>
        <taxon>Cannaceae</taxon>
        <taxon>Canna</taxon>
    </lineage>
</organism>
<dbReference type="Proteomes" id="UP001327560">
    <property type="component" value="Chromosome 1"/>
</dbReference>
<keyword evidence="4 6" id="KW-0418">Kinase</keyword>
<dbReference type="GO" id="GO:0004713">
    <property type="term" value="F:protein tyrosine kinase activity"/>
    <property type="evidence" value="ECO:0007669"/>
    <property type="project" value="TreeGrafter"/>
</dbReference>
<protein>
    <submittedName>
        <fullName evidence="6">Dual specificity protein kinase</fullName>
    </submittedName>
</protein>
<evidence type="ECO:0000256" key="4">
    <source>
        <dbReference type="ARBA" id="ARBA00022777"/>
    </source>
</evidence>
<evidence type="ECO:0000256" key="1">
    <source>
        <dbReference type="ARBA" id="ARBA00022527"/>
    </source>
</evidence>
<evidence type="ECO:0000313" key="7">
    <source>
        <dbReference type="Proteomes" id="UP001327560"/>
    </source>
</evidence>
<dbReference type="Gene3D" id="1.10.510.10">
    <property type="entry name" value="Transferase(Phosphotransferase) domain 1"/>
    <property type="match status" value="1"/>
</dbReference>
<dbReference type="SUPFAM" id="SSF56112">
    <property type="entry name" value="Protein kinase-like (PK-like)"/>
    <property type="match status" value="1"/>
</dbReference>
<gene>
    <name evidence="6" type="ORF">Cni_G03423</name>
</gene>
<dbReference type="AlphaFoldDB" id="A0AAQ3Q1Q9"/>